<gene>
    <name evidence="2" type="ORF">P154DRAFT_450111</name>
</gene>
<dbReference type="AlphaFoldDB" id="A0A6A5W2W3"/>
<keyword evidence="1" id="KW-0812">Transmembrane</keyword>
<keyword evidence="1" id="KW-0472">Membrane</keyword>
<evidence type="ECO:0000313" key="2">
    <source>
        <dbReference type="EMBL" id="KAF1993485.1"/>
    </source>
</evidence>
<reference evidence="2" key="1">
    <citation type="journal article" date="2020" name="Stud. Mycol.">
        <title>101 Dothideomycetes genomes: a test case for predicting lifestyles and emergence of pathogens.</title>
        <authorList>
            <person name="Haridas S."/>
            <person name="Albert R."/>
            <person name="Binder M."/>
            <person name="Bloem J."/>
            <person name="Labutti K."/>
            <person name="Salamov A."/>
            <person name="Andreopoulos B."/>
            <person name="Baker S."/>
            <person name="Barry K."/>
            <person name="Bills G."/>
            <person name="Bluhm B."/>
            <person name="Cannon C."/>
            <person name="Castanera R."/>
            <person name="Culley D."/>
            <person name="Daum C."/>
            <person name="Ezra D."/>
            <person name="Gonzalez J."/>
            <person name="Henrissat B."/>
            <person name="Kuo A."/>
            <person name="Liang C."/>
            <person name="Lipzen A."/>
            <person name="Lutzoni F."/>
            <person name="Magnuson J."/>
            <person name="Mondo S."/>
            <person name="Nolan M."/>
            <person name="Ohm R."/>
            <person name="Pangilinan J."/>
            <person name="Park H.-J."/>
            <person name="Ramirez L."/>
            <person name="Alfaro M."/>
            <person name="Sun H."/>
            <person name="Tritt A."/>
            <person name="Yoshinaga Y."/>
            <person name="Zwiers L.-H."/>
            <person name="Turgeon B."/>
            <person name="Goodwin S."/>
            <person name="Spatafora J."/>
            <person name="Crous P."/>
            <person name="Grigoriev I."/>
        </authorList>
    </citation>
    <scope>NUCLEOTIDE SEQUENCE</scope>
    <source>
        <strain evidence="2">CBS 123094</strain>
    </source>
</reference>
<evidence type="ECO:0000313" key="3">
    <source>
        <dbReference type="Proteomes" id="UP000799779"/>
    </source>
</evidence>
<proteinExistence type="predicted"/>
<dbReference type="OrthoDB" id="5428890at2759"/>
<keyword evidence="3" id="KW-1185">Reference proteome</keyword>
<accession>A0A6A5W2W3</accession>
<feature type="transmembrane region" description="Helical" evidence="1">
    <location>
        <begin position="314"/>
        <end position="336"/>
    </location>
</feature>
<name>A0A6A5W2W3_9PLEO</name>
<sequence>MSTVSFDGIFVVDLAGLNREEKFRFVQTLWSDSGLSYASFDCSTYISYFRYIKESTEETRHHRRLFDKEILGSFLGLIQILKNTTSQPLSQTIDEVSRQYLNAEEDSIWRSLELCTRLWLTVHVNTPAISVGPISRYELPLEWPKDMSLIDLMESRWRQGAGQGSKATAKVDVRFTAAYLVNICGMNLNWTDSLTDHLRRDPQRRTLTIYRHKICLVNHLRSKSACPIPKGVLSETLDTLNLLFPFGDAATKQLLAGEGELAFYRLGNCGREPNLNLGHYIHWREELDDLAEIFQSPPRTWKQLATDRRNLMEWAAFWVAVMVAFLTLVSIPCNLIQTTYSVKAYHATLAQASSCPR</sequence>
<dbReference type="EMBL" id="ML977702">
    <property type="protein sequence ID" value="KAF1993485.1"/>
    <property type="molecule type" value="Genomic_DNA"/>
</dbReference>
<evidence type="ECO:0000256" key="1">
    <source>
        <dbReference type="SAM" id="Phobius"/>
    </source>
</evidence>
<organism evidence="2 3">
    <name type="scientific">Amniculicola lignicola CBS 123094</name>
    <dbReference type="NCBI Taxonomy" id="1392246"/>
    <lineage>
        <taxon>Eukaryota</taxon>
        <taxon>Fungi</taxon>
        <taxon>Dikarya</taxon>
        <taxon>Ascomycota</taxon>
        <taxon>Pezizomycotina</taxon>
        <taxon>Dothideomycetes</taxon>
        <taxon>Pleosporomycetidae</taxon>
        <taxon>Pleosporales</taxon>
        <taxon>Amniculicolaceae</taxon>
        <taxon>Amniculicola</taxon>
    </lineage>
</organism>
<keyword evidence="1" id="KW-1133">Transmembrane helix</keyword>
<dbReference type="Proteomes" id="UP000799779">
    <property type="component" value="Unassembled WGS sequence"/>
</dbReference>
<protein>
    <submittedName>
        <fullName evidence="2">Uncharacterized protein</fullName>
    </submittedName>
</protein>